<sequence length="243" mass="26523">MEWTYWAYTGVSISISCALVLFVAIGVTFSYCYSKTGEEFINKRVIGIDPPKMEDDPNKKGSRRRIVVSFCILAIMIISTAAVLIFEGCFLANARLLPDDDCPDYPMDCFVFNRTADDQPIEQSASFHCLPSNKAQIPSSVSNGKAVCYGWIIKLQTTKNILDQFGIALGLFGLHLCAALSGAKDVKNDQSTPQPDESSINVLSHVVVPIPASSTPKTTTATPVRILQQQSKVFPESTTSSNI</sequence>
<organism evidence="3 4">
    <name type="scientific">Adineta steineri</name>
    <dbReference type="NCBI Taxonomy" id="433720"/>
    <lineage>
        <taxon>Eukaryota</taxon>
        <taxon>Metazoa</taxon>
        <taxon>Spiralia</taxon>
        <taxon>Gnathifera</taxon>
        <taxon>Rotifera</taxon>
        <taxon>Eurotatoria</taxon>
        <taxon>Bdelloidea</taxon>
        <taxon>Adinetida</taxon>
        <taxon>Adinetidae</taxon>
        <taxon>Adineta</taxon>
    </lineage>
</organism>
<keyword evidence="1" id="KW-1133">Transmembrane helix</keyword>
<accession>A0A818I4Z1</accession>
<protein>
    <submittedName>
        <fullName evidence="3">Uncharacterized protein</fullName>
    </submittedName>
</protein>
<reference evidence="3" key="1">
    <citation type="submission" date="2021-02" db="EMBL/GenBank/DDBJ databases">
        <authorList>
            <person name="Nowell W R."/>
        </authorList>
    </citation>
    <scope>NUCLEOTIDE SEQUENCE</scope>
</reference>
<name>A0A818I4Z1_9BILA</name>
<evidence type="ECO:0000256" key="1">
    <source>
        <dbReference type="SAM" id="Phobius"/>
    </source>
</evidence>
<feature type="transmembrane region" description="Helical" evidence="1">
    <location>
        <begin position="6"/>
        <end position="33"/>
    </location>
</feature>
<feature type="transmembrane region" description="Helical" evidence="1">
    <location>
        <begin position="66"/>
        <end position="86"/>
    </location>
</feature>
<evidence type="ECO:0000313" key="2">
    <source>
        <dbReference type="EMBL" id="CAF1507422.1"/>
    </source>
</evidence>
<dbReference type="OrthoDB" id="10044696at2759"/>
<dbReference type="Proteomes" id="UP000663891">
    <property type="component" value="Unassembled WGS sequence"/>
</dbReference>
<evidence type="ECO:0000313" key="3">
    <source>
        <dbReference type="EMBL" id="CAF3520155.1"/>
    </source>
</evidence>
<evidence type="ECO:0000313" key="4">
    <source>
        <dbReference type="Proteomes" id="UP000663881"/>
    </source>
</evidence>
<dbReference type="EMBL" id="CAJNON010002335">
    <property type="protein sequence ID" value="CAF1507422.1"/>
    <property type="molecule type" value="Genomic_DNA"/>
</dbReference>
<comment type="caution">
    <text evidence="3">The sequence shown here is derived from an EMBL/GenBank/DDBJ whole genome shotgun (WGS) entry which is preliminary data.</text>
</comment>
<gene>
    <name evidence="3" type="ORF">OKA104_LOCUS2543</name>
    <name evidence="2" type="ORF">VCS650_LOCUS42582</name>
</gene>
<keyword evidence="1" id="KW-0472">Membrane</keyword>
<dbReference type="Proteomes" id="UP000663881">
    <property type="component" value="Unassembled WGS sequence"/>
</dbReference>
<dbReference type="EMBL" id="CAJOAY010000070">
    <property type="protein sequence ID" value="CAF3520155.1"/>
    <property type="molecule type" value="Genomic_DNA"/>
</dbReference>
<dbReference type="AlphaFoldDB" id="A0A818I4Z1"/>
<keyword evidence="1" id="KW-0812">Transmembrane</keyword>
<proteinExistence type="predicted"/>